<gene>
    <name evidence="1" type="ORF">HO173_011101</name>
</gene>
<dbReference type="EMBL" id="JACCJC010000066">
    <property type="protein sequence ID" value="KAF6230564.1"/>
    <property type="molecule type" value="Genomic_DNA"/>
</dbReference>
<dbReference type="RefSeq" id="XP_037160032.1">
    <property type="nucleotide sequence ID" value="XM_037312983.1"/>
</dbReference>
<reference evidence="1 2" key="1">
    <citation type="journal article" date="2020" name="Genomics">
        <title>Complete, high-quality genomes from long-read metagenomic sequencing of two wolf lichen thalli reveals enigmatic genome architecture.</title>
        <authorList>
            <person name="McKenzie S.K."/>
            <person name="Walston R.F."/>
            <person name="Allen J.L."/>
        </authorList>
    </citation>
    <scope>NUCLEOTIDE SEQUENCE [LARGE SCALE GENOMIC DNA]</scope>
    <source>
        <strain evidence="1">WasteWater2</strain>
    </source>
</reference>
<dbReference type="GeneID" id="59292745"/>
<name>A0A8H6L034_9LECA</name>
<dbReference type="Proteomes" id="UP000578531">
    <property type="component" value="Unassembled WGS sequence"/>
</dbReference>
<evidence type="ECO:0000313" key="1">
    <source>
        <dbReference type="EMBL" id="KAF6230564.1"/>
    </source>
</evidence>
<protein>
    <submittedName>
        <fullName evidence="1">Uncharacterized protein</fullName>
    </submittedName>
</protein>
<comment type="caution">
    <text evidence="1">The sequence shown here is derived from an EMBL/GenBank/DDBJ whole genome shotgun (WGS) entry which is preliminary data.</text>
</comment>
<sequence length="91" mass="9949">MAVLLPTLAGPISDRLRQQIEFVANNYGLISGLPQSCMTEVETRNQHTFIEQLSQFYGSVAVINGSTTAMKDVPYYTEIALKEAAAKRAGL</sequence>
<keyword evidence="2" id="KW-1185">Reference proteome</keyword>
<accession>A0A8H6L034</accession>
<dbReference type="AlphaFoldDB" id="A0A8H6L034"/>
<organism evidence="1 2">
    <name type="scientific">Letharia columbiana</name>
    <dbReference type="NCBI Taxonomy" id="112416"/>
    <lineage>
        <taxon>Eukaryota</taxon>
        <taxon>Fungi</taxon>
        <taxon>Dikarya</taxon>
        <taxon>Ascomycota</taxon>
        <taxon>Pezizomycotina</taxon>
        <taxon>Lecanoromycetes</taxon>
        <taxon>OSLEUM clade</taxon>
        <taxon>Lecanoromycetidae</taxon>
        <taxon>Lecanorales</taxon>
        <taxon>Lecanorineae</taxon>
        <taxon>Parmeliaceae</taxon>
        <taxon>Letharia</taxon>
    </lineage>
</organism>
<evidence type="ECO:0000313" key="2">
    <source>
        <dbReference type="Proteomes" id="UP000578531"/>
    </source>
</evidence>
<proteinExistence type="predicted"/>